<dbReference type="InterPro" id="IPR004391">
    <property type="entry name" value="Glu_race"/>
</dbReference>
<dbReference type="Proteomes" id="UP000031327">
    <property type="component" value="Unassembled WGS sequence"/>
</dbReference>
<keyword evidence="5 7" id="KW-0413">Isomerase</keyword>
<dbReference type="EC" id="5.1.1.3" evidence="2 7"/>
<dbReference type="GO" id="GO:0008881">
    <property type="term" value="F:glutamate racemase activity"/>
    <property type="evidence" value="ECO:0007669"/>
    <property type="project" value="UniProtKB-UniRule"/>
</dbReference>
<keyword evidence="4 7" id="KW-0573">Peptidoglycan synthesis</keyword>
<reference evidence="8 9" key="1">
    <citation type="submission" date="2014-12" db="EMBL/GenBank/DDBJ databases">
        <title>Draft Genome Sequence of Pseudoalteromonas luteoviolacea HI1.</title>
        <authorList>
            <person name="Asahina A.Y."/>
            <person name="Hadfield M.G."/>
        </authorList>
    </citation>
    <scope>NUCLEOTIDE SEQUENCE [LARGE SCALE GENOMIC DNA]</scope>
    <source>
        <strain evidence="8 9">HI1</strain>
    </source>
</reference>
<feature type="binding site" evidence="7">
    <location>
        <begin position="40"/>
        <end position="41"/>
    </location>
    <ligand>
        <name>substrate</name>
    </ligand>
</feature>
<dbReference type="InterPro" id="IPR001920">
    <property type="entry name" value="Asp/Glu_race"/>
</dbReference>
<keyword evidence="6 7" id="KW-0961">Cell wall biogenesis/degradation</keyword>
<evidence type="ECO:0000313" key="9">
    <source>
        <dbReference type="Proteomes" id="UP000031327"/>
    </source>
</evidence>
<dbReference type="PROSITE" id="PS00923">
    <property type="entry name" value="ASP_GLU_RACEMASE_1"/>
    <property type="match status" value="1"/>
</dbReference>
<dbReference type="InterPro" id="IPR018187">
    <property type="entry name" value="Asp/Glu_racemase_AS_1"/>
</dbReference>
<name>A0A0C1MPZ3_9GAMM</name>
<dbReference type="HAMAP" id="MF_00258">
    <property type="entry name" value="Glu_racemase"/>
    <property type="match status" value="1"/>
</dbReference>
<dbReference type="AlphaFoldDB" id="A0A0C1MPZ3"/>
<evidence type="ECO:0000256" key="6">
    <source>
        <dbReference type="ARBA" id="ARBA00023316"/>
    </source>
</evidence>
<dbReference type="GO" id="GO:0009252">
    <property type="term" value="P:peptidoglycan biosynthetic process"/>
    <property type="evidence" value="ECO:0007669"/>
    <property type="project" value="UniProtKB-UniRule"/>
</dbReference>
<comment type="caution">
    <text evidence="8">The sequence shown here is derived from an EMBL/GenBank/DDBJ whole genome shotgun (WGS) entry which is preliminary data.</text>
</comment>
<feature type="binding site" evidence="7">
    <location>
        <begin position="185"/>
        <end position="186"/>
    </location>
    <ligand>
        <name>substrate</name>
    </ligand>
</feature>
<dbReference type="NCBIfam" id="TIGR00067">
    <property type="entry name" value="glut_race"/>
    <property type="match status" value="1"/>
</dbReference>
<feature type="binding site" evidence="7">
    <location>
        <begin position="74"/>
        <end position="75"/>
    </location>
    <ligand>
        <name>substrate</name>
    </ligand>
</feature>
<dbReference type="PANTHER" id="PTHR21198:SF2">
    <property type="entry name" value="GLUTAMATE RACEMASE"/>
    <property type="match status" value="1"/>
</dbReference>
<dbReference type="GO" id="GO:0008360">
    <property type="term" value="P:regulation of cell shape"/>
    <property type="evidence" value="ECO:0007669"/>
    <property type="project" value="UniProtKB-KW"/>
</dbReference>
<dbReference type="PANTHER" id="PTHR21198">
    <property type="entry name" value="GLUTAMATE RACEMASE"/>
    <property type="match status" value="1"/>
</dbReference>
<proteinExistence type="inferred from homology"/>
<evidence type="ECO:0000256" key="4">
    <source>
        <dbReference type="ARBA" id="ARBA00022984"/>
    </source>
</evidence>
<dbReference type="InterPro" id="IPR033134">
    <property type="entry name" value="Asp/Glu_racemase_AS_2"/>
</dbReference>
<evidence type="ECO:0000256" key="5">
    <source>
        <dbReference type="ARBA" id="ARBA00023235"/>
    </source>
</evidence>
<dbReference type="OrthoDB" id="9801055at2"/>
<dbReference type="UniPathway" id="UPA00219"/>
<dbReference type="PROSITE" id="PS00924">
    <property type="entry name" value="ASP_GLU_RACEMASE_2"/>
    <property type="match status" value="1"/>
</dbReference>
<dbReference type="EMBL" id="JWIC01000001">
    <property type="protein sequence ID" value="KID59119.1"/>
    <property type="molecule type" value="Genomic_DNA"/>
</dbReference>
<evidence type="ECO:0000256" key="3">
    <source>
        <dbReference type="ARBA" id="ARBA00022960"/>
    </source>
</evidence>
<dbReference type="GO" id="GO:0071555">
    <property type="term" value="P:cell wall organization"/>
    <property type="evidence" value="ECO:0007669"/>
    <property type="project" value="UniProtKB-KW"/>
</dbReference>
<comment type="pathway">
    <text evidence="7">Cell wall biogenesis; peptidoglycan biosynthesis.</text>
</comment>
<feature type="active site" description="Proton donor/acceptor" evidence="7">
    <location>
        <position position="184"/>
    </location>
</feature>
<evidence type="ECO:0000256" key="1">
    <source>
        <dbReference type="ARBA" id="ARBA00001602"/>
    </source>
</evidence>
<comment type="function">
    <text evidence="7">Provides the (R)-glutamate required for cell wall biosynthesis.</text>
</comment>
<dbReference type="Gene3D" id="3.40.50.1860">
    <property type="match status" value="2"/>
</dbReference>
<dbReference type="RefSeq" id="WP_039607717.1">
    <property type="nucleotide sequence ID" value="NZ_JWIC01000001.1"/>
</dbReference>
<evidence type="ECO:0000256" key="2">
    <source>
        <dbReference type="ARBA" id="ARBA00013090"/>
    </source>
</evidence>
<accession>A0A0C1MPZ3</accession>
<keyword evidence="3 7" id="KW-0133">Cell shape</keyword>
<gene>
    <name evidence="7" type="primary">murI</name>
    <name evidence="8" type="ORF">JF50_01295</name>
</gene>
<feature type="binding site" evidence="7">
    <location>
        <begin position="8"/>
        <end position="9"/>
    </location>
    <ligand>
        <name>substrate</name>
    </ligand>
</feature>
<dbReference type="SUPFAM" id="SSF53681">
    <property type="entry name" value="Aspartate/glutamate racemase"/>
    <property type="match status" value="2"/>
</dbReference>
<sequence length="264" mass="29551">MPHILVFDSGIGGTSVLSHLKEKLPYAHYSYVMDNALLPYGLQSQETIKTRLVSLLAWLNRTQSTVDVIVIACNTASTYALDTARQYTDIPIVGVVPAIKPAAITSESKHIGLLATPATSKNTYTGNLISAFAQDCQVDIYHSTELVNIAEHYYWHQVWQLQRLRNELDRLNINTNIDRLVLGCTHFPIMRKPLEALLHDDLELVDSGSAIARRVDFLLKQSKINGIGDRRERRVASNQVDLTLWYATDITAIKNGANVQLIKL</sequence>
<dbReference type="InterPro" id="IPR015942">
    <property type="entry name" value="Asp/Glu/hydantoin_racemase"/>
</dbReference>
<evidence type="ECO:0000313" key="8">
    <source>
        <dbReference type="EMBL" id="KID59119.1"/>
    </source>
</evidence>
<dbReference type="Pfam" id="PF01177">
    <property type="entry name" value="Asp_Glu_race"/>
    <property type="match status" value="1"/>
</dbReference>
<feature type="active site" description="Proton donor/acceptor" evidence="7">
    <location>
        <position position="73"/>
    </location>
</feature>
<evidence type="ECO:0000256" key="7">
    <source>
        <dbReference type="HAMAP-Rule" id="MF_00258"/>
    </source>
</evidence>
<protein>
    <recommendedName>
        <fullName evidence="2 7">Glutamate racemase</fullName>
        <ecNumber evidence="2 7">5.1.1.3</ecNumber>
    </recommendedName>
</protein>
<comment type="similarity">
    <text evidence="7">Belongs to the aspartate/glutamate racemases family.</text>
</comment>
<comment type="catalytic activity">
    <reaction evidence="1 7">
        <text>L-glutamate = D-glutamate</text>
        <dbReference type="Rhea" id="RHEA:12813"/>
        <dbReference type="ChEBI" id="CHEBI:29985"/>
        <dbReference type="ChEBI" id="CHEBI:29986"/>
        <dbReference type="EC" id="5.1.1.3"/>
    </reaction>
</comment>
<organism evidence="8 9">
    <name type="scientific">Pseudoalteromonas luteoviolacea</name>
    <dbReference type="NCBI Taxonomy" id="43657"/>
    <lineage>
        <taxon>Bacteria</taxon>
        <taxon>Pseudomonadati</taxon>
        <taxon>Pseudomonadota</taxon>
        <taxon>Gammaproteobacteria</taxon>
        <taxon>Alteromonadales</taxon>
        <taxon>Pseudoalteromonadaceae</taxon>
        <taxon>Pseudoalteromonas</taxon>
    </lineage>
</organism>